<evidence type="ECO:0000256" key="1">
    <source>
        <dbReference type="SAM" id="MobiDB-lite"/>
    </source>
</evidence>
<keyword evidence="3" id="KW-1185">Reference proteome</keyword>
<feature type="compositionally biased region" description="Basic and acidic residues" evidence="1">
    <location>
        <begin position="27"/>
        <end position="37"/>
    </location>
</feature>
<sequence length="104" mass="11883">MVGWTRACLIRDAGQRQPRTPDASRILPREGPDRPETDSWVSLKLQATSIGRSKQGTRHKFVQKKKGTACRSYSLIPYNYSNTYVQTTTEQRLTRAASNTTPRW</sequence>
<evidence type="ECO:0000313" key="3">
    <source>
        <dbReference type="Proteomes" id="UP000000768"/>
    </source>
</evidence>
<evidence type="ECO:0000313" key="2">
    <source>
        <dbReference type="EMBL" id="OQU81623.1"/>
    </source>
</evidence>
<reference evidence="3" key="2">
    <citation type="journal article" date="2018" name="Plant J.">
        <title>The Sorghum bicolor reference genome: improved assembly, gene annotations, a transcriptome atlas, and signatures of genome organization.</title>
        <authorList>
            <person name="McCormick R.F."/>
            <person name="Truong S.K."/>
            <person name="Sreedasyam A."/>
            <person name="Jenkins J."/>
            <person name="Shu S."/>
            <person name="Sims D."/>
            <person name="Kennedy M."/>
            <person name="Amirebrahimi M."/>
            <person name="Weers B.D."/>
            <person name="McKinley B."/>
            <person name="Mattison A."/>
            <person name="Morishige D.T."/>
            <person name="Grimwood J."/>
            <person name="Schmutz J."/>
            <person name="Mullet J.E."/>
        </authorList>
    </citation>
    <scope>NUCLEOTIDE SEQUENCE [LARGE SCALE GENOMIC DNA]</scope>
    <source>
        <strain evidence="3">cv. BTx623</strain>
    </source>
</reference>
<organism evidence="2 3">
    <name type="scientific">Sorghum bicolor</name>
    <name type="common">Sorghum</name>
    <name type="synonym">Sorghum vulgare</name>
    <dbReference type="NCBI Taxonomy" id="4558"/>
    <lineage>
        <taxon>Eukaryota</taxon>
        <taxon>Viridiplantae</taxon>
        <taxon>Streptophyta</taxon>
        <taxon>Embryophyta</taxon>
        <taxon>Tracheophyta</taxon>
        <taxon>Spermatophyta</taxon>
        <taxon>Magnoliopsida</taxon>
        <taxon>Liliopsida</taxon>
        <taxon>Poales</taxon>
        <taxon>Poaceae</taxon>
        <taxon>PACMAD clade</taxon>
        <taxon>Panicoideae</taxon>
        <taxon>Andropogonodae</taxon>
        <taxon>Andropogoneae</taxon>
        <taxon>Sorghinae</taxon>
        <taxon>Sorghum</taxon>
    </lineage>
</organism>
<accession>A0A1Z5RCY3</accession>
<name>A0A1Z5RCY3_SORBI</name>
<gene>
    <name evidence="2" type="ORF">SORBI_3006G087250</name>
</gene>
<proteinExistence type="predicted"/>
<dbReference type="Gramene" id="OQU81623">
    <property type="protein sequence ID" value="OQU81623"/>
    <property type="gene ID" value="SORBI_3006G087250"/>
</dbReference>
<protein>
    <submittedName>
        <fullName evidence="2">Uncharacterized protein</fullName>
    </submittedName>
</protein>
<dbReference type="AlphaFoldDB" id="A0A1Z5RCY3"/>
<dbReference type="InParanoid" id="A0A1Z5RCY3"/>
<feature type="region of interest" description="Disordered" evidence="1">
    <location>
        <begin position="13"/>
        <end position="38"/>
    </location>
</feature>
<reference evidence="2 3" key="1">
    <citation type="journal article" date="2009" name="Nature">
        <title>The Sorghum bicolor genome and the diversification of grasses.</title>
        <authorList>
            <person name="Paterson A.H."/>
            <person name="Bowers J.E."/>
            <person name="Bruggmann R."/>
            <person name="Dubchak I."/>
            <person name="Grimwood J."/>
            <person name="Gundlach H."/>
            <person name="Haberer G."/>
            <person name="Hellsten U."/>
            <person name="Mitros T."/>
            <person name="Poliakov A."/>
            <person name="Schmutz J."/>
            <person name="Spannagl M."/>
            <person name="Tang H."/>
            <person name="Wang X."/>
            <person name="Wicker T."/>
            <person name="Bharti A.K."/>
            <person name="Chapman J."/>
            <person name="Feltus F.A."/>
            <person name="Gowik U."/>
            <person name="Grigoriev I.V."/>
            <person name="Lyons E."/>
            <person name="Maher C.A."/>
            <person name="Martis M."/>
            <person name="Narechania A."/>
            <person name="Otillar R.P."/>
            <person name="Penning B.W."/>
            <person name="Salamov A.A."/>
            <person name="Wang Y."/>
            <person name="Zhang L."/>
            <person name="Carpita N.C."/>
            <person name="Freeling M."/>
            <person name="Gingle A.R."/>
            <person name="Hash C.T."/>
            <person name="Keller B."/>
            <person name="Klein P."/>
            <person name="Kresovich S."/>
            <person name="McCann M.C."/>
            <person name="Ming R."/>
            <person name="Peterson D.G."/>
            <person name="Mehboob-ur-Rahman"/>
            <person name="Ware D."/>
            <person name="Westhoff P."/>
            <person name="Mayer K.F."/>
            <person name="Messing J."/>
            <person name="Rokhsar D.S."/>
        </authorList>
    </citation>
    <scope>NUCLEOTIDE SEQUENCE [LARGE SCALE GENOMIC DNA]</scope>
    <source>
        <strain evidence="3">cv. BTx623</strain>
    </source>
</reference>
<dbReference type="EMBL" id="CM000765">
    <property type="protein sequence ID" value="OQU81623.1"/>
    <property type="molecule type" value="Genomic_DNA"/>
</dbReference>
<dbReference type="Proteomes" id="UP000000768">
    <property type="component" value="Chromosome 6"/>
</dbReference>